<organism evidence="3 4">
    <name type="scientific">Nocardioides thalensis</name>
    <dbReference type="NCBI Taxonomy" id="1914755"/>
    <lineage>
        <taxon>Bacteria</taxon>
        <taxon>Bacillati</taxon>
        <taxon>Actinomycetota</taxon>
        <taxon>Actinomycetes</taxon>
        <taxon>Propionibacteriales</taxon>
        <taxon>Nocardioidaceae</taxon>
        <taxon>Nocardioides</taxon>
    </lineage>
</organism>
<evidence type="ECO:0008006" key="5">
    <source>
        <dbReference type="Google" id="ProtNLM"/>
    </source>
</evidence>
<proteinExistence type="predicted"/>
<feature type="chain" id="PRO_5032662635" description="Lysyl oxidase" evidence="2">
    <location>
        <begin position="40"/>
        <end position="510"/>
    </location>
</feature>
<dbReference type="Proteomes" id="UP000530424">
    <property type="component" value="Unassembled WGS sequence"/>
</dbReference>
<keyword evidence="4" id="KW-1185">Reference proteome</keyword>
<dbReference type="AlphaFoldDB" id="A0A853C2D0"/>
<protein>
    <recommendedName>
        <fullName evidence="5">Lysyl oxidase</fullName>
    </recommendedName>
</protein>
<sequence length="510" mass="55417">MVPYSSPRRGRSLLRAVLAAAVLAAPAAVAVSSPSPAHAEDGPTVVLTAPDRVRTWEHDNTVWTDFGLRVRVTGAALELWSQRPDYESEVVLTQKLAGGDVTLPEGLTDRVGRLGDFIRLRFVPLNDDGTVDEDRTPFVRRIDGCLSAVARLSPDATFRSNYPRGCWYNPLAIGSVQGIPAGWTGSVVEEYSETGVKVRPGKYAVTAQIATPYADALGIAQADRRTRTTLVVRDSEEGECRGECRQQHGGDLSDPTTPLQPEASEPTGPGVGSLAGLPEGTPVPDLRSLPAFGIELNRKGTQLRFAANVWNNGTSDLVVDGFRREDEDVMDAYQYFLDDDGEVVDYEPVGEMEWDPDPTHQHWHFTDFATYRLLAEDKTTEVVSGKEAFCLANTDAVDLTAAGANWTVSYDDLGSVCGGLESQAIREVLAAGWGDTYAQFRAGQAFPIANVPDGVYYIQVLANPEQNLIEADTANNESLRRIRLMTNAKGERRVWVAPVGIVDESVGMFG</sequence>
<feature type="signal peptide" evidence="2">
    <location>
        <begin position="1"/>
        <end position="39"/>
    </location>
</feature>
<dbReference type="EMBL" id="JACCFP010000001">
    <property type="protein sequence ID" value="NYJ00832.1"/>
    <property type="molecule type" value="Genomic_DNA"/>
</dbReference>
<dbReference type="InterPro" id="IPR001695">
    <property type="entry name" value="Lysyl_oxidase"/>
</dbReference>
<evidence type="ECO:0000256" key="1">
    <source>
        <dbReference type="SAM" id="MobiDB-lite"/>
    </source>
</evidence>
<gene>
    <name evidence="3" type="ORF">HNR19_001530</name>
</gene>
<evidence type="ECO:0000313" key="3">
    <source>
        <dbReference type="EMBL" id="NYJ00832.1"/>
    </source>
</evidence>
<feature type="region of interest" description="Disordered" evidence="1">
    <location>
        <begin position="233"/>
        <end position="282"/>
    </location>
</feature>
<name>A0A853C2D0_9ACTN</name>
<dbReference type="Pfam" id="PF01186">
    <property type="entry name" value="Lysyl_oxidase"/>
    <property type="match status" value="1"/>
</dbReference>
<evidence type="ECO:0000313" key="4">
    <source>
        <dbReference type="Proteomes" id="UP000530424"/>
    </source>
</evidence>
<evidence type="ECO:0000256" key="2">
    <source>
        <dbReference type="SAM" id="SignalP"/>
    </source>
</evidence>
<reference evidence="3 4" key="1">
    <citation type="submission" date="2020-07" db="EMBL/GenBank/DDBJ databases">
        <title>Sequencing the genomes of 1000 actinobacteria strains.</title>
        <authorList>
            <person name="Klenk H.-P."/>
        </authorList>
    </citation>
    <scope>NUCLEOTIDE SEQUENCE [LARGE SCALE GENOMIC DNA]</scope>
    <source>
        <strain evidence="3 4">DSM 103833</strain>
    </source>
</reference>
<dbReference type="GO" id="GO:0016641">
    <property type="term" value="F:oxidoreductase activity, acting on the CH-NH2 group of donors, oxygen as acceptor"/>
    <property type="evidence" value="ECO:0007669"/>
    <property type="project" value="InterPro"/>
</dbReference>
<dbReference type="RefSeq" id="WP_179667372.1">
    <property type="nucleotide sequence ID" value="NZ_JACCFP010000001.1"/>
</dbReference>
<keyword evidence="2" id="KW-0732">Signal</keyword>
<feature type="compositionally biased region" description="Basic and acidic residues" evidence="1">
    <location>
        <begin position="233"/>
        <end position="248"/>
    </location>
</feature>
<accession>A0A853C2D0</accession>
<comment type="caution">
    <text evidence="3">The sequence shown here is derived from an EMBL/GenBank/DDBJ whole genome shotgun (WGS) entry which is preliminary data.</text>
</comment>
<dbReference type="GO" id="GO:0005507">
    <property type="term" value="F:copper ion binding"/>
    <property type="evidence" value="ECO:0007669"/>
    <property type="project" value="InterPro"/>
</dbReference>